<gene>
    <name evidence="1" type="ORF">BU25DRAFT_381964</name>
</gene>
<evidence type="ECO:0000313" key="2">
    <source>
        <dbReference type="Proteomes" id="UP000799754"/>
    </source>
</evidence>
<dbReference type="Proteomes" id="UP000799754">
    <property type="component" value="Unassembled WGS sequence"/>
</dbReference>
<dbReference type="EMBL" id="MU006702">
    <property type="protein sequence ID" value="KAF2632495.1"/>
    <property type="molecule type" value="Genomic_DNA"/>
</dbReference>
<name>A0ACB6SDX8_9PLEO</name>
<proteinExistence type="predicted"/>
<keyword evidence="2" id="KW-1185">Reference proteome</keyword>
<comment type="caution">
    <text evidence="1">The sequence shown here is derived from an EMBL/GenBank/DDBJ whole genome shotgun (WGS) entry which is preliminary data.</text>
</comment>
<evidence type="ECO:0000313" key="1">
    <source>
        <dbReference type="EMBL" id="KAF2632495.1"/>
    </source>
</evidence>
<protein>
    <submittedName>
        <fullName evidence="1">Purine and uridine phosphorylase</fullName>
    </submittedName>
</protein>
<accession>A0ACB6SDX8</accession>
<reference evidence="1" key="1">
    <citation type="journal article" date="2020" name="Stud. Mycol.">
        <title>101 Dothideomycetes genomes: a test case for predicting lifestyles and emergence of pathogens.</title>
        <authorList>
            <person name="Haridas S."/>
            <person name="Albert R."/>
            <person name="Binder M."/>
            <person name="Bloem J."/>
            <person name="Labutti K."/>
            <person name="Salamov A."/>
            <person name="Andreopoulos B."/>
            <person name="Baker S."/>
            <person name="Barry K."/>
            <person name="Bills G."/>
            <person name="Bluhm B."/>
            <person name="Cannon C."/>
            <person name="Castanera R."/>
            <person name="Culley D."/>
            <person name="Daum C."/>
            <person name="Ezra D."/>
            <person name="Gonzalez J."/>
            <person name="Henrissat B."/>
            <person name="Kuo A."/>
            <person name="Liang C."/>
            <person name="Lipzen A."/>
            <person name="Lutzoni F."/>
            <person name="Magnuson J."/>
            <person name="Mondo S."/>
            <person name="Nolan M."/>
            <person name="Ohm R."/>
            <person name="Pangilinan J."/>
            <person name="Park H.-J."/>
            <person name="Ramirez L."/>
            <person name="Alfaro M."/>
            <person name="Sun H."/>
            <person name="Tritt A."/>
            <person name="Yoshinaga Y."/>
            <person name="Zwiers L.-H."/>
            <person name="Turgeon B."/>
            <person name="Goodwin S."/>
            <person name="Spatafora J."/>
            <person name="Crous P."/>
            <person name="Grigoriev I."/>
        </authorList>
    </citation>
    <scope>NUCLEOTIDE SEQUENCE</scope>
    <source>
        <strain evidence="1">CBS 525.71</strain>
    </source>
</reference>
<sequence>MTRRRLGAAAYTVVWICALPVELAAAQVMLDEEHLPHDDVSSTQYTLGRIGSHNVVLACLPAGQMGIGAAAFNAGQAMSNFTSIRFGLMVGIGGGAPSAEADVRLGDVVVSQPVRQHSGVVQYDFGKTGQGGQMTRTGSLNAPPKVLLHAVAQLRAHHYQGRDRLATHLSTFDQRPYFSREKAGPDVLFEATYHHDGGATCERCSKDHVIHRTARRADEEVTIHYGTIASGNQVIKDGATRDRLSEELGGVLCFEMEAAGLMNDFPCLVMRGICDYADSHKNKAWQPYAAATAAACAKVILSLIPAAEVVKTAAVGEACKYRVPFNLKGVPVGKFTERLRDTQALERALLPHEGTKERRLLVAYGLGGMGKTQLAANFARRQQHSFSSVLWLDGSSESSLKLSFAAFASRIPAGQIAEASRLYAAGQGGDVGVVVRDVLGWLSIADNSDWLLIVDNVDRDDQRREEDAEAYDIGEYVPEADHGSVLITTRLWHLGQLGERWEVRKVDKGQAQAIFKTWYGRGVGDDANTITGQEGDELLGLLDGLPLALAQAAAYMSETGTSFSTYTRLYREQWRELMEPHDGRRMPLRSYANGSVATTWTISYMAVKARNKAAANLLLLWAHLGNKSLWYGLLAAASQKSAVAAERTAAWLGEMARSEVEFFNAIGMLRSYSLVEAGDQTGHSTHPVVHQWALHMQDDRQRTALSWLAVVLVGLAVPMDTEKKYRETQARLLPHAERCEKSIEGAALGAEHTSTLNTVNNLGLLYSDQGKLDEAEKMYMQALEGYEKAVGQEAISTFRPALNAMWDLGSLFDRQRRVEDAILLYAKALAGYQQVVGDDHASLQALRDALAALAPKEDVTRAGTERVS</sequence>
<organism evidence="1 2">
    <name type="scientific">Macroventuria anomochaeta</name>
    <dbReference type="NCBI Taxonomy" id="301207"/>
    <lineage>
        <taxon>Eukaryota</taxon>
        <taxon>Fungi</taxon>
        <taxon>Dikarya</taxon>
        <taxon>Ascomycota</taxon>
        <taxon>Pezizomycotina</taxon>
        <taxon>Dothideomycetes</taxon>
        <taxon>Pleosporomycetidae</taxon>
        <taxon>Pleosporales</taxon>
        <taxon>Pleosporineae</taxon>
        <taxon>Didymellaceae</taxon>
        <taxon>Macroventuria</taxon>
    </lineage>
</organism>